<evidence type="ECO:0000256" key="4">
    <source>
        <dbReference type="ARBA" id="ARBA00022452"/>
    </source>
</evidence>
<keyword evidence="3" id="KW-0813">Transport</keyword>
<dbReference type="EMBL" id="FZOQ01000021">
    <property type="protein sequence ID" value="SNT03412.1"/>
    <property type="molecule type" value="Genomic_DNA"/>
</dbReference>
<dbReference type="GO" id="GO:0015288">
    <property type="term" value="F:porin activity"/>
    <property type="evidence" value="ECO:0007669"/>
    <property type="project" value="TreeGrafter"/>
</dbReference>
<organism evidence="9 10">
    <name type="scientific">Pontibacter ummariensis</name>
    <dbReference type="NCBI Taxonomy" id="1610492"/>
    <lineage>
        <taxon>Bacteria</taxon>
        <taxon>Pseudomonadati</taxon>
        <taxon>Bacteroidota</taxon>
        <taxon>Cytophagia</taxon>
        <taxon>Cytophagales</taxon>
        <taxon>Hymenobacteraceae</taxon>
        <taxon>Pontibacter</taxon>
    </lineage>
</organism>
<dbReference type="AlphaFoldDB" id="A0A239JCT3"/>
<dbReference type="SUPFAM" id="SSF56954">
    <property type="entry name" value="Outer membrane efflux proteins (OEP)"/>
    <property type="match status" value="1"/>
</dbReference>
<dbReference type="GO" id="GO:1990281">
    <property type="term" value="C:efflux pump complex"/>
    <property type="evidence" value="ECO:0007669"/>
    <property type="project" value="TreeGrafter"/>
</dbReference>
<proteinExistence type="inferred from homology"/>
<dbReference type="RefSeq" id="WP_089320855.1">
    <property type="nucleotide sequence ID" value="NZ_FZOQ01000021.1"/>
</dbReference>
<evidence type="ECO:0000313" key="9">
    <source>
        <dbReference type="EMBL" id="SNT03412.1"/>
    </source>
</evidence>
<gene>
    <name evidence="9" type="ORF">SAMN06296052_12141</name>
</gene>
<keyword evidence="4" id="KW-1134">Transmembrane beta strand</keyword>
<keyword evidence="8" id="KW-0175">Coiled coil</keyword>
<evidence type="ECO:0000256" key="3">
    <source>
        <dbReference type="ARBA" id="ARBA00022448"/>
    </source>
</evidence>
<accession>A0A239JCT3</accession>
<dbReference type="Pfam" id="PF02321">
    <property type="entry name" value="OEP"/>
    <property type="match status" value="2"/>
</dbReference>
<dbReference type="PANTHER" id="PTHR30026">
    <property type="entry name" value="OUTER MEMBRANE PROTEIN TOLC"/>
    <property type="match status" value="1"/>
</dbReference>
<sequence>MRFFIYTILLLIGYSSYAQQPHTISLQQSKEAALKYSKAIQNSELDIESAEAGIKIAKAAHLPSVDVTGVGVYGFKDLVPAMPEMLPEGINNFYMAGVAAVQPLYTGGKIKSYNELAELQLQVNKLRAQQSVDSVLLITAQKYWNLVNLQEQHKVLEANERLLDTLLKQQNDLLASGLIARNDLLKVKVQRSRLLLNKSQLESGKKIALLDFSLYVGIPYDSSLVMQDTLATDVLPPLYSLGPDTSLVENSNYQLLQKMLEGERLQTRLTKADYMPTVSIGVNAAQAGVLDRGIGSTFVPLSFGMVSIPISDWWSEGKHKMKQRAISEQKAKNNFESVSDQLKVGITKAWYDLVDSRKEIAFAQENLEQASSNLQVSQDNYASGLASVTEVMDAQALYQEAASALARAYANFQLKKESYAYASGISSGQR</sequence>
<evidence type="ECO:0000313" key="10">
    <source>
        <dbReference type="Proteomes" id="UP000198432"/>
    </source>
</evidence>
<evidence type="ECO:0000256" key="8">
    <source>
        <dbReference type="SAM" id="Coils"/>
    </source>
</evidence>
<evidence type="ECO:0000256" key="1">
    <source>
        <dbReference type="ARBA" id="ARBA00004442"/>
    </source>
</evidence>
<keyword evidence="6" id="KW-0472">Membrane</keyword>
<evidence type="ECO:0000256" key="7">
    <source>
        <dbReference type="ARBA" id="ARBA00023237"/>
    </source>
</evidence>
<name>A0A239JCT3_9BACT</name>
<evidence type="ECO:0000256" key="5">
    <source>
        <dbReference type="ARBA" id="ARBA00022692"/>
    </source>
</evidence>
<evidence type="ECO:0000256" key="6">
    <source>
        <dbReference type="ARBA" id="ARBA00023136"/>
    </source>
</evidence>
<dbReference type="Gene3D" id="1.20.1600.10">
    <property type="entry name" value="Outer membrane efflux proteins (OEP)"/>
    <property type="match status" value="1"/>
</dbReference>
<dbReference type="GO" id="GO:0015562">
    <property type="term" value="F:efflux transmembrane transporter activity"/>
    <property type="evidence" value="ECO:0007669"/>
    <property type="project" value="InterPro"/>
</dbReference>
<reference evidence="10" key="1">
    <citation type="submission" date="2017-06" db="EMBL/GenBank/DDBJ databases">
        <authorList>
            <person name="Varghese N."/>
            <person name="Submissions S."/>
        </authorList>
    </citation>
    <scope>NUCLEOTIDE SEQUENCE [LARGE SCALE GENOMIC DNA]</scope>
    <source>
        <strain evidence="10">NKM1</strain>
    </source>
</reference>
<protein>
    <submittedName>
        <fullName evidence="9">Outer membrane protein TolC</fullName>
    </submittedName>
</protein>
<keyword evidence="10" id="KW-1185">Reference proteome</keyword>
<evidence type="ECO:0000256" key="2">
    <source>
        <dbReference type="ARBA" id="ARBA00007613"/>
    </source>
</evidence>
<dbReference type="OrthoDB" id="9807719at2"/>
<dbReference type="PANTHER" id="PTHR30026:SF20">
    <property type="entry name" value="OUTER MEMBRANE PROTEIN TOLC"/>
    <property type="match status" value="1"/>
</dbReference>
<dbReference type="InterPro" id="IPR003423">
    <property type="entry name" value="OMP_efflux"/>
</dbReference>
<feature type="coiled-coil region" evidence="8">
    <location>
        <begin position="353"/>
        <end position="380"/>
    </location>
</feature>
<keyword evidence="5" id="KW-0812">Transmembrane</keyword>
<comment type="subcellular location">
    <subcellularLocation>
        <location evidence="1">Cell outer membrane</location>
    </subcellularLocation>
</comment>
<dbReference type="InterPro" id="IPR051906">
    <property type="entry name" value="TolC-like"/>
</dbReference>
<keyword evidence="7" id="KW-0998">Cell outer membrane</keyword>
<dbReference type="Proteomes" id="UP000198432">
    <property type="component" value="Unassembled WGS sequence"/>
</dbReference>
<dbReference type="GO" id="GO:0009279">
    <property type="term" value="C:cell outer membrane"/>
    <property type="evidence" value="ECO:0007669"/>
    <property type="project" value="UniProtKB-SubCell"/>
</dbReference>
<comment type="similarity">
    <text evidence="2">Belongs to the outer membrane factor (OMF) (TC 1.B.17) family.</text>
</comment>